<dbReference type="Proteomes" id="UP000076959">
    <property type="component" value="Unassembled WGS sequence"/>
</dbReference>
<dbReference type="EMBL" id="LUUB01000065">
    <property type="protein sequence ID" value="OAF07752.1"/>
    <property type="molecule type" value="Genomic_DNA"/>
</dbReference>
<dbReference type="Gene3D" id="2.60.40.790">
    <property type="match status" value="1"/>
</dbReference>
<organism evidence="5 6">
    <name type="scientific">Bradyrhizobium centrolobii</name>
    <dbReference type="NCBI Taxonomy" id="1505087"/>
    <lineage>
        <taxon>Bacteria</taxon>
        <taxon>Pseudomonadati</taxon>
        <taxon>Pseudomonadota</taxon>
        <taxon>Alphaproteobacteria</taxon>
        <taxon>Hyphomicrobiales</taxon>
        <taxon>Nitrobacteraceae</taxon>
        <taxon>Bradyrhizobium</taxon>
    </lineage>
</organism>
<feature type="domain" description="SHSP" evidence="4">
    <location>
        <begin position="15"/>
        <end position="129"/>
    </location>
</feature>
<dbReference type="GO" id="GO:0009408">
    <property type="term" value="P:response to heat"/>
    <property type="evidence" value="ECO:0007669"/>
    <property type="project" value="InterPro"/>
</dbReference>
<keyword evidence="1" id="KW-0346">Stress response</keyword>
<dbReference type="InterPro" id="IPR008978">
    <property type="entry name" value="HSP20-like_chaperone"/>
</dbReference>
<evidence type="ECO:0000313" key="6">
    <source>
        <dbReference type="Proteomes" id="UP000076959"/>
    </source>
</evidence>
<dbReference type="PROSITE" id="PS01031">
    <property type="entry name" value="SHSP"/>
    <property type="match status" value="1"/>
</dbReference>
<evidence type="ECO:0000256" key="3">
    <source>
        <dbReference type="RuleBase" id="RU003616"/>
    </source>
</evidence>
<evidence type="ECO:0000313" key="5">
    <source>
        <dbReference type="EMBL" id="OAF07752.1"/>
    </source>
</evidence>
<dbReference type="CDD" id="cd06464">
    <property type="entry name" value="ACD_sHsps-like"/>
    <property type="match status" value="1"/>
</dbReference>
<keyword evidence="6" id="KW-1185">Reference proteome</keyword>
<dbReference type="Pfam" id="PF00011">
    <property type="entry name" value="HSP20"/>
    <property type="match status" value="1"/>
</dbReference>
<gene>
    <name evidence="5" type="ORF">AYJ54_16740</name>
</gene>
<evidence type="ECO:0000259" key="4">
    <source>
        <dbReference type="PROSITE" id="PS01031"/>
    </source>
</evidence>
<dbReference type="STRING" id="1505087.AYJ54_16740"/>
<evidence type="ECO:0000256" key="2">
    <source>
        <dbReference type="PROSITE-ProRule" id="PRU00285"/>
    </source>
</evidence>
<accession>A0A176YNL4</accession>
<name>A0A176YNL4_9BRAD</name>
<dbReference type="PANTHER" id="PTHR46733:SF4">
    <property type="entry name" value="HEAT SHOCK PROTEIN 21, CHLOROPLASTIC"/>
    <property type="match status" value="1"/>
</dbReference>
<comment type="similarity">
    <text evidence="2 3">Belongs to the small heat shock protein (HSP20) family.</text>
</comment>
<dbReference type="InterPro" id="IPR044587">
    <property type="entry name" value="HSP21-like"/>
</dbReference>
<proteinExistence type="inferred from homology"/>
<evidence type="ECO:0000256" key="1">
    <source>
        <dbReference type="ARBA" id="ARBA00023016"/>
    </source>
</evidence>
<dbReference type="AlphaFoldDB" id="A0A176YNL4"/>
<protein>
    <recommendedName>
        <fullName evidence="4">SHSP domain-containing protein</fullName>
    </recommendedName>
</protein>
<comment type="caution">
    <text evidence="5">The sequence shown here is derived from an EMBL/GenBank/DDBJ whole genome shotgun (WGS) entry which is preliminary data.</text>
</comment>
<dbReference type="InterPro" id="IPR002068">
    <property type="entry name" value="A-crystallin/Hsp20_dom"/>
</dbReference>
<reference evidence="5 6" key="1">
    <citation type="submission" date="2016-03" db="EMBL/GenBank/DDBJ databases">
        <title>Draft Genome Sequence of the Strain BR 10245 (Bradyrhizobium sp.) isolated from nodules of Centrolobium paraense.</title>
        <authorList>
            <person name="Simoes-Araujo J.L.Sr."/>
            <person name="Barauna A.C."/>
            <person name="Silva K."/>
            <person name="Zilli J.E."/>
        </authorList>
    </citation>
    <scope>NUCLEOTIDE SEQUENCE [LARGE SCALE GENOMIC DNA]</scope>
    <source>
        <strain evidence="5 6">BR 10245</strain>
    </source>
</reference>
<sequence>MHRIADIERRLHHGMPLSSIVAAVDVVEEDKLFRVSVELPGAEAKDIEVSVSDHTLVVKAAKKNDREEQAQSYYLREREYGSFERFIEMPIGVDPDKIAAQFANGVLTIELAKTPEAVRKHKRIPVEGK</sequence>
<dbReference type="PANTHER" id="PTHR46733">
    <property type="entry name" value="26.5 KDA HEAT SHOCK PROTEIN, MITOCHONDRIAL"/>
    <property type="match status" value="1"/>
</dbReference>
<dbReference type="SUPFAM" id="SSF49764">
    <property type="entry name" value="HSP20-like chaperones"/>
    <property type="match status" value="1"/>
</dbReference>